<dbReference type="Gene3D" id="1.10.287.1890">
    <property type="match status" value="1"/>
</dbReference>
<dbReference type="EMBL" id="JAAITX010000002">
    <property type="protein sequence ID" value="NVH58066.1"/>
    <property type="molecule type" value="Genomic_DNA"/>
</dbReference>
<protein>
    <submittedName>
        <fullName evidence="2">SAM-dependent methyltransferase</fullName>
    </submittedName>
</protein>
<dbReference type="RefSeq" id="WP_173814336.1">
    <property type="nucleotide sequence ID" value="NZ_JAAITX010000002.1"/>
</dbReference>
<evidence type="ECO:0000313" key="1">
    <source>
        <dbReference type="EMBL" id="NSK13847.1"/>
    </source>
</evidence>
<evidence type="ECO:0000313" key="3">
    <source>
        <dbReference type="Proteomes" id="UP000528555"/>
    </source>
</evidence>
<dbReference type="AlphaFoldDB" id="A0A850HIA1"/>
<keyword evidence="2" id="KW-0808">Transferase</keyword>
<dbReference type="PANTHER" id="PTHR38451:SF1">
    <property type="entry name" value="TRNA (ADENINE(22)-N(1))-METHYLTRANSFERASE"/>
    <property type="match status" value="1"/>
</dbReference>
<dbReference type="EMBL" id="JAAIUO010000002">
    <property type="protein sequence ID" value="NSK13847.1"/>
    <property type="molecule type" value="Genomic_DNA"/>
</dbReference>
<proteinExistence type="predicted"/>
<sequence length="241" mass="27432">MELSKRLYAVAGLVTEGASVADIGTDHGYIPIYLMEKKIASKVIALDINKGPLERARMHILGHGWKGKIETRLSDGLSAVKPKEVDTMIAAGMGGGLVIKILKEGKQVADTIEHFILQPQSEMFKVRQFLAEHHFRIEAEDMTEEDGKFYPVMRVVHGESESYSACEYQYGKCLLNARHPVLYRYLKREMAIKESVFRQLFGHRDSESAKVRMEEVRREILLVQEALTYFEEDVYGTETDC</sequence>
<evidence type="ECO:0000313" key="4">
    <source>
        <dbReference type="Proteomes" id="UP000701680"/>
    </source>
</evidence>
<keyword evidence="3" id="KW-1185">Reference proteome</keyword>
<dbReference type="Gene3D" id="3.40.50.150">
    <property type="entry name" value="Vaccinia Virus protein VP39"/>
    <property type="match status" value="1"/>
</dbReference>
<dbReference type="SUPFAM" id="SSF53335">
    <property type="entry name" value="S-adenosyl-L-methionine-dependent methyltransferases"/>
    <property type="match status" value="1"/>
</dbReference>
<evidence type="ECO:0000313" key="2">
    <source>
        <dbReference type="EMBL" id="NVH58066.1"/>
    </source>
</evidence>
<dbReference type="GO" id="GO:0160105">
    <property type="term" value="F:tRNA (adenine(22)-N1)-methyltransferase activity"/>
    <property type="evidence" value="ECO:0007669"/>
    <property type="project" value="InterPro"/>
</dbReference>
<keyword evidence="2" id="KW-0489">Methyltransferase</keyword>
<dbReference type="InterPro" id="IPR006901">
    <property type="entry name" value="TrmK"/>
</dbReference>
<reference evidence="2" key="2">
    <citation type="submission" date="2020-02" db="EMBL/GenBank/DDBJ databases">
        <authorList>
            <person name="Littmann E."/>
            <person name="Sorbara M."/>
        </authorList>
    </citation>
    <scope>NUCLEOTIDE SEQUENCE</scope>
    <source>
        <strain evidence="2">MSK.17.11</strain>
        <strain evidence="1">MSK.17.38</strain>
    </source>
</reference>
<reference evidence="3 4" key="1">
    <citation type="journal article" date="2020" name="Cell Host Microbe">
        <title>Functional and Genomic Variation between Human-Derived Isolates of Lachnospiraceae Reveals Inter- and Intra-Species Diversity.</title>
        <authorList>
            <person name="Sorbara M.T."/>
            <person name="Littmann E.R."/>
            <person name="Fontana E."/>
            <person name="Moody T.U."/>
            <person name="Kohout C.E."/>
            <person name="Gjonbalaj M."/>
            <person name="Eaton V."/>
            <person name="Seok R."/>
            <person name="Leiner I.M."/>
            <person name="Pamer E.G."/>
        </authorList>
    </citation>
    <scope>NUCLEOTIDE SEQUENCE [LARGE SCALE GENOMIC DNA]</scope>
    <source>
        <strain evidence="2 3">MSK.17.11</strain>
        <strain evidence="1 4">MSK.17.38</strain>
    </source>
</reference>
<name>A0A850HIA1_9FIRM</name>
<comment type="caution">
    <text evidence="2">The sequence shown here is derived from an EMBL/GenBank/DDBJ whole genome shotgun (WGS) entry which is preliminary data.</text>
</comment>
<organism evidence="2 3">
    <name type="scientific">Dorea phocaeensis</name>
    <dbReference type="NCBI Taxonomy" id="2040291"/>
    <lineage>
        <taxon>Bacteria</taxon>
        <taxon>Bacillati</taxon>
        <taxon>Bacillota</taxon>
        <taxon>Clostridia</taxon>
        <taxon>Lachnospirales</taxon>
        <taxon>Lachnospiraceae</taxon>
        <taxon>Dorea</taxon>
    </lineage>
</organism>
<accession>A0A850HIA1</accession>
<dbReference type="Proteomes" id="UP000528555">
    <property type="component" value="Unassembled WGS sequence"/>
</dbReference>
<dbReference type="PANTHER" id="PTHR38451">
    <property type="entry name" value="TRNA (ADENINE(22)-N(1))-METHYLTRANSFERASE"/>
    <property type="match status" value="1"/>
</dbReference>
<dbReference type="Pfam" id="PF12847">
    <property type="entry name" value="Methyltransf_18"/>
    <property type="match status" value="1"/>
</dbReference>
<gene>
    <name evidence="2" type="ORF">G5A66_05245</name>
    <name evidence="1" type="ORF">G5A75_02955</name>
</gene>
<dbReference type="PIRSF" id="PIRSF018637">
    <property type="entry name" value="TrmK"/>
    <property type="match status" value="1"/>
</dbReference>
<dbReference type="GO" id="GO:0032259">
    <property type="term" value="P:methylation"/>
    <property type="evidence" value="ECO:0007669"/>
    <property type="project" value="UniProtKB-KW"/>
</dbReference>
<dbReference type="Proteomes" id="UP000701680">
    <property type="component" value="Unassembled WGS sequence"/>
</dbReference>
<dbReference type="InterPro" id="IPR029063">
    <property type="entry name" value="SAM-dependent_MTases_sf"/>
</dbReference>